<protein>
    <submittedName>
        <fullName evidence="2">Uncharacterized protein</fullName>
    </submittedName>
</protein>
<evidence type="ECO:0000256" key="1">
    <source>
        <dbReference type="SAM" id="MobiDB-lite"/>
    </source>
</evidence>
<dbReference type="EMBL" id="DS178268">
    <property type="protein sequence ID" value="EHS64496.1"/>
    <property type="molecule type" value="Genomic_DNA"/>
</dbReference>
<sequence>MDPTQTLHTKERCYQNSPQSGSCPDCEAQQRSSSISRSSAAIDCREFLSEEIVIAKERISVEVAVSAIVRREYLKKM</sequence>
<dbReference type="KEGG" id="pgr:PGTG_20959"/>
<gene>
    <name evidence="2" type="ORF">PGTG_20959</name>
</gene>
<keyword evidence="3" id="KW-1185">Reference proteome</keyword>
<dbReference type="HOGENOM" id="CLU_2639277_0_0_1"/>
<dbReference type="Proteomes" id="UP000008783">
    <property type="component" value="Unassembled WGS sequence"/>
</dbReference>
<dbReference type="VEuPathDB" id="FungiDB:PGTG_20959"/>
<evidence type="ECO:0000313" key="2">
    <source>
        <dbReference type="EMBL" id="EHS64496.1"/>
    </source>
</evidence>
<accession>H6QQ13</accession>
<name>H6QQ13_PUCGT</name>
<dbReference type="InParanoid" id="H6QQ13"/>
<proteinExistence type="predicted"/>
<organism evidence="2 3">
    <name type="scientific">Puccinia graminis f. sp. tritici (strain CRL 75-36-700-3 / race SCCL)</name>
    <name type="common">Black stem rust fungus</name>
    <dbReference type="NCBI Taxonomy" id="418459"/>
    <lineage>
        <taxon>Eukaryota</taxon>
        <taxon>Fungi</taxon>
        <taxon>Dikarya</taxon>
        <taxon>Basidiomycota</taxon>
        <taxon>Pucciniomycotina</taxon>
        <taxon>Pucciniomycetes</taxon>
        <taxon>Pucciniales</taxon>
        <taxon>Pucciniaceae</taxon>
        <taxon>Puccinia</taxon>
    </lineage>
</organism>
<dbReference type="RefSeq" id="XP_003890410.1">
    <property type="nucleotide sequence ID" value="XM_003890361.1"/>
</dbReference>
<feature type="region of interest" description="Disordered" evidence="1">
    <location>
        <begin position="1"/>
        <end position="28"/>
    </location>
</feature>
<dbReference type="AlphaFoldDB" id="H6QQ13"/>
<dbReference type="GeneID" id="13542697"/>
<reference evidence="3" key="1">
    <citation type="journal article" date="2011" name="Proc. Natl. Acad. Sci. U.S.A.">
        <title>Obligate biotrophy features unraveled by the genomic analysis of rust fungi.</title>
        <authorList>
            <person name="Duplessis S."/>
            <person name="Cuomo C.A."/>
            <person name="Lin Y.-C."/>
            <person name="Aerts A."/>
            <person name="Tisserant E."/>
            <person name="Veneault-Fourrey C."/>
            <person name="Joly D.L."/>
            <person name="Hacquard S."/>
            <person name="Amselem J."/>
            <person name="Cantarel B.L."/>
            <person name="Chiu R."/>
            <person name="Coutinho P.M."/>
            <person name="Feau N."/>
            <person name="Field M."/>
            <person name="Frey P."/>
            <person name="Gelhaye E."/>
            <person name="Goldberg J."/>
            <person name="Grabherr M.G."/>
            <person name="Kodira C.D."/>
            <person name="Kohler A."/>
            <person name="Kuees U."/>
            <person name="Lindquist E.A."/>
            <person name="Lucas S.M."/>
            <person name="Mago R."/>
            <person name="Mauceli E."/>
            <person name="Morin E."/>
            <person name="Murat C."/>
            <person name="Pangilinan J.L."/>
            <person name="Park R."/>
            <person name="Pearson M."/>
            <person name="Quesneville H."/>
            <person name="Rouhier N."/>
            <person name="Sakthikumar S."/>
            <person name="Salamov A.A."/>
            <person name="Schmutz J."/>
            <person name="Selles B."/>
            <person name="Shapiro H."/>
            <person name="Tanguay P."/>
            <person name="Tuskan G.A."/>
            <person name="Henrissat B."/>
            <person name="Van de Peer Y."/>
            <person name="Rouze P."/>
            <person name="Ellis J.G."/>
            <person name="Dodds P.N."/>
            <person name="Schein J.E."/>
            <person name="Zhong S."/>
            <person name="Hamelin R.C."/>
            <person name="Grigoriev I.V."/>
            <person name="Szabo L.J."/>
            <person name="Martin F."/>
        </authorList>
    </citation>
    <scope>NUCLEOTIDE SEQUENCE [LARGE SCALE GENOMIC DNA]</scope>
    <source>
        <strain evidence="3">CRL 75-36-700-3 / race SCCL</strain>
    </source>
</reference>
<evidence type="ECO:0000313" key="3">
    <source>
        <dbReference type="Proteomes" id="UP000008783"/>
    </source>
</evidence>